<dbReference type="EnsemblMetazoa" id="PPAI004820-RA">
    <property type="protein sequence ID" value="PPAI004820-PA"/>
    <property type="gene ID" value="PPAI004820"/>
</dbReference>
<proteinExistence type="inferred from homology"/>
<sequence length="334" mass="37155">MGEEIATNTDTKSIDTKFDKFCNRHGINSNLIMLKITLFVMYGATSSLLPYLTIHMQSIGLTVEEIAIIYLALPFTTFLSPPITGFLVDKFGKYKPVVVMSLLLNAIFHHSLMLIPQQEIPGVMPSAYVMRHPQTGNIEVWWSPCPSRECPEEEEIDIVVDQCLDHCVLLEQNPRIEILPRPTNSPLRVDDGDPVDDLNFHLSKKKANGASTQKSSTVLSTEDITTPQYTKSQRSFSPKRCLKPVIVSLSSCSTSIPSCSMGSPRSGCMSRRKKAELSRVDQSSSNSTRVSLMFSVEDKGAINLLCSIQEWNTAHGSHRNGDSCERTPFMLVPI</sequence>
<accession>A0A1B0GNF0</accession>
<evidence type="ECO:0000256" key="5">
    <source>
        <dbReference type="ARBA" id="ARBA00023136"/>
    </source>
</evidence>
<comment type="similarity">
    <text evidence="2">Belongs to the major facilitator superfamily. MFSD6 family.</text>
</comment>
<evidence type="ECO:0000256" key="1">
    <source>
        <dbReference type="ARBA" id="ARBA00004141"/>
    </source>
</evidence>
<keyword evidence="3" id="KW-0812">Transmembrane</keyword>
<dbReference type="InterPro" id="IPR024989">
    <property type="entry name" value="MFS_assoc_dom"/>
</dbReference>
<dbReference type="PANTHER" id="PTHR16172">
    <property type="entry name" value="MAJOR FACILITATOR SUPERFAMILY DOMAIN-CONTAINING PROTEIN 6-LIKE"/>
    <property type="match status" value="1"/>
</dbReference>
<dbReference type="GO" id="GO:0016020">
    <property type="term" value="C:membrane"/>
    <property type="evidence" value="ECO:0007669"/>
    <property type="project" value="UniProtKB-SubCell"/>
</dbReference>
<evidence type="ECO:0000313" key="7">
    <source>
        <dbReference type="EnsemblMetazoa" id="PPAI004820-PA"/>
    </source>
</evidence>
<dbReference type="SUPFAM" id="SSF103473">
    <property type="entry name" value="MFS general substrate transporter"/>
    <property type="match status" value="1"/>
</dbReference>
<feature type="domain" description="Major facilitator superfamily associated" evidence="6">
    <location>
        <begin position="31"/>
        <end position="119"/>
    </location>
</feature>
<evidence type="ECO:0000256" key="4">
    <source>
        <dbReference type="ARBA" id="ARBA00022989"/>
    </source>
</evidence>
<dbReference type="PANTHER" id="PTHR16172:SF41">
    <property type="entry name" value="MAJOR FACILITATOR SUPERFAMILY DOMAIN-CONTAINING PROTEIN 6-LIKE"/>
    <property type="match status" value="1"/>
</dbReference>
<evidence type="ECO:0000313" key="8">
    <source>
        <dbReference type="Proteomes" id="UP000092462"/>
    </source>
</evidence>
<dbReference type="Proteomes" id="UP000092462">
    <property type="component" value="Unassembled WGS sequence"/>
</dbReference>
<comment type="subcellular location">
    <subcellularLocation>
        <location evidence="1">Membrane</location>
        <topology evidence="1">Multi-pass membrane protein</topology>
    </subcellularLocation>
</comment>
<protein>
    <recommendedName>
        <fullName evidence="6">Major facilitator superfamily associated domain-containing protein</fullName>
    </recommendedName>
</protein>
<evidence type="ECO:0000256" key="3">
    <source>
        <dbReference type="ARBA" id="ARBA00022692"/>
    </source>
</evidence>
<evidence type="ECO:0000256" key="2">
    <source>
        <dbReference type="ARBA" id="ARBA00005241"/>
    </source>
</evidence>
<dbReference type="EMBL" id="AJVK01029400">
    <property type="status" value="NOT_ANNOTATED_CDS"/>
    <property type="molecule type" value="Genomic_DNA"/>
</dbReference>
<dbReference type="InterPro" id="IPR051717">
    <property type="entry name" value="MFS_MFSD6"/>
</dbReference>
<reference evidence="7" key="1">
    <citation type="submission" date="2022-08" db="UniProtKB">
        <authorList>
            <consortium name="EnsemblMetazoa"/>
        </authorList>
    </citation>
    <scope>IDENTIFICATION</scope>
    <source>
        <strain evidence="7">Israel</strain>
    </source>
</reference>
<keyword evidence="5" id="KW-0472">Membrane</keyword>
<organism evidence="7 8">
    <name type="scientific">Phlebotomus papatasi</name>
    <name type="common">Sandfly</name>
    <dbReference type="NCBI Taxonomy" id="29031"/>
    <lineage>
        <taxon>Eukaryota</taxon>
        <taxon>Metazoa</taxon>
        <taxon>Ecdysozoa</taxon>
        <taxon>Arthropoda</taxon>
        <taxon>Hexapoda</taxon>
        <taxon>Insecta</taxon>
        <taxon>Pterygota</taxon>
        <taxon>Neoptera</taxon>
        <taxon>Endopterygota</taxon>
        <taxon>Diptera</taxon>
        <taxon>Nematocera</taxon>
        <taxon>Psychodoidea</taxon>
        <taxon>Psychodidae</taxon>
        <taxon>Phlebotomus</taxon>
        <taxon>Phlebotomus</taxon>
    </lineage>
</organism>
<dbReference type="Gene3D" id="1.20.1250.20">
    <property type="entry name" value="MFS general substrate transporter like domains"/>
    <property type="match status" value="1"/>
</dbReference>
<keyword evidence="8" id="KW-1185">Reference proteome</keyword>
<dbReference type="Pfam" id="PF12832">
    <property type="entry name" value="MFS_1_like"/>
    <property type="match status" value="1"/>
</dbReference>
<evidence type="ECO:0000259" key="6">
    <source>
        <dbReference type="Pfam" id="PF12832"/>
    </source>
</evidence>
<dbReference type="AlphaFoldDB" id="A0A1B0GNF0"/>
<keyword evidence="4" id="KW-1133">Transmembrane helix</keyword>
<name>A0A1B0GNF0_PHLPP</name>
<dbReference type="EMBL" id="AJVK01029401">
    <property type="status" value="NOT_ANNOTATED_CDS"/>
    <property type="molecule type" value="Genomic_DNA"/>
</dbReference>
<dbReference type="InterPro" id="IPR036259">
    <property type="entry name" value="MFS_trans_sf"/>
</dbReference>
<dbReference type="VEuPathDB" id="VectorBase:PPAPM1_011541"/>
<dbReference type="VEuPathDB" id="VectorBase:PPAI004820"/>